<proteinExistence type="predicted"/>
<reference evidence="6" key="1">
    <citation type="submission" date="2016-10" db="EMBL/GenBank/DDBJ databases">
        <authorList>
            <person name="Varghese N."/>
            <person name="Submissions S."/>
        </authorList>
    </citation>
    <scope>NUCLEOTIDE SEQUENCE [LARGE SCALE GENOMIC DNA]</scope>
    <source>
        <strain evidence="6">ATCC 25963</strain>
    </source>
</reference>
<dbReference type="AlphaFoldDB" id="A0A1I1ZW05"/>
<dbReference type="PANTHER" id="PTHR33204:SF29">
    <property type="entry name" value="TRANSCRIPTIONAL REGULATOR"/>
    <property type="match status" value="1"/>
</dbReference>
<keyword evidence="1" id="KW-0805">Transcription regulation</keyword>
<evidence type="ECO:0000259" key="4">
    <source>
        <dbReference type="PROSITE" id="PS51118"/>
    </source>
</evidence>
<evidence type="ECO:0000256" key="3">
    <source>
        <dbReference type="ARBA" id="ARBA00023163"/>
    </source>
</evidence>
<protein>
    <submittedName>
        <fullName evidence="5">Transcriptional regulator, HxlR family</fullName>
    </submittedName>
</protein>
<sequence>MRAAIDRDKYLQLRKWSCESDPEEARMTKTTRGETCGLGAALDIIGGKWKPAILWQLHARPLRFGELRRLVPGISEKILFEQLRQLEDDGVVHREAHPEVPPRVEYSLTPAGAALNAAVHALAEWGTRHGRPARAEAAEGAARR</sequence>
<dbReference type="PROSITE" id="PS51118">
    <property type="entry name" value="HTH_HXLR"/>
    <property type="match status" value="1"/>
</dbReference>
<name>A0A1I1ZW05_9BACT</name>
<dbReference type="Gene3D" id="1.10.10.10">
    <property type="entry name" value="Winged helix-like DNA-binding domain superfamily/Winged helix DNA-binding domain"/>
    <property type="match status" value="1"/>
</dbReference>
<evidence type="ECO:0000256" key="2">
    <source>
        <dbReference type="ARBA" id="ARBA00023125"/>
    </source>
</evidence>
<dbReference type="CDD" id="cd00090">
    <property type="entry name" value="HTH_ARSR"/>
    <property type="match status" value="1"/>
</dbReference>
<dbReference type="STRING" id="54.SAMN02745121_03998"/>
<dbReference type="GO" id="GO:0006355">
    <property type="term" value="P:regulation of DNA-templated transcription"/>
    <property type="evidence" value="ECO:0007669"/>
    <property type="project" value="UniProtKB-ARBA"/>
</dbReference>
<gene>
    <name evidence="5" type="ORF">SAMN02745121_03998</name>
</gene>
<evidence type="ECO:0000256" key="1">
    <source>
        <dbReference type="ARBA" id="ARBA00023015"/>
    </source>
</evidence>
<dbReference type="SUPFAM" id="SSF46785">
    <property type="entry name" value="Winged helix' DNA-binding domain"/>
    <property type="match status" value="1"/>
</dbReference>
<dbReference type="Pfam" id="PF01638">
    <property type="entry name" value="HxlR"/>
    <property type="match status" value="1"/>
</dbReference>
<dbReference type="InterPro" id="IPR036388">
    <property type="entry name" value="WH-like_DNA-bd_sf"/>
</dbReference>
<feature type="domain" description="HTH hxlR-type" evidence="4">
    <location>
        <begin position="36"/>
        <end position="134"/>
    </location>
</feature>
<keyword evidence="6" id="KW-1185">Reference proteome</keyword>
<evidence type="ECO:0000313" key="5">
    <source>
        <dbReference type="EMBL" id="SFE35881.1"/>
    </source>
</evidence>
<dbReference type="EMBL" id="FOMX01000012">
    <property type="protein sequence ID" value="SFE35881.1"/>
    <property type="molecule type" value="Genomic_DNA"/>
</dbReference>
<dbReference type="InterPro" id="IPR002577">
    <property type="entry name" value="HTH_HxlR"/>
</dbReference>
<dbReference type="InterPro" id="IPR011991">
    <property type="entry name" value="ArsR-like_HTH"/>
</dbReference>
<accession>A0A1I1ZW05</accession>
<evidence type="ECO:0000313" key="6">
    <source>
        <dbReference type="Proteomes" id="UP000199400"/>
    </source>
</evidence>
<dbReference type="InterPro" id="IPR036390">
    <property type="entry name" value="WH_DNA-bd_sf"/>
</dbReference>
<dbReference type="PANTHER" id="PTHR33204">
    <property type="entry name" value="TRANSCRIPTIONAL REGULATOR, MARR FAMILY"/>
    <property type="match status" value="1"/>
</dbReference>
<dbReference type="Proteomes" id="UP000199400">
    <property type="component" value="Unassembled WGS sequence"/>
</dbReference>
<keyword evidence="3" id="KW-0804">Transcription</keyword>
<organism evidence="5 6">
    <name type="scientific">Nannocystis exedens</name>
    <dbReference type="NCBI Taxonomy" id="54"/>
    <lineage>
        <taxon>Bacteria</taxon>
        <taxon>Pseudomonadati</taxon>
        <taxon>Myxococcota</taxon>
        <taxon>Polyangia</taxon>
        <taxon>Nannocystales</taxon>
        <taxon>Nannocystaceae</taxon>
        <taxon>Nannocystis</taxon>
    </lineage>
</organism>
<keyword evidence="2" id="KW-0238">DNA-binding</keyword>
<dbReference type="GO" id="GO:0003677">
    <property type="term" value="F:DNA binding"/>
    <property type="evidence" value="ECO:0007669"/>
    <property type="project" value="UniProtKB-KW"/>
</dbReference>